<dbReference type="OrthoDB" id="9764666at2"/>
<dbReference type="STRING" id="690879.TSACC_23319"/>
<keyword evidence="3" id="KW-1185">Reference proteome</keyword>
<comment type="caution">
    <text evidence="2">The sequence shown here is derived from an EMBL/GenBank/DDBJ whole genome shotgun (WGS) entry which is preliminary data.</text>
</comment>
<proteinExistence type="predicted"/>
<dbReference type="Pfam" id="PF13372">
    <property type="entry name" value="Alginate_exp"/>
    <property type="match status" value="1"/>
</dbReference>
<feature type="domain" description="Alginate export" evidence="1">
    <location>
        <begin position="38"/>
        <end position="438"/>
    </location>
</feature>
<gene>
    <name evidence="2" type="ORF">TSACC_23319</name>
</gene>
<sequence>MRQLEDYRYLGDPQQRSGEWWEHLKYIRLWPSPSAPFLTLGGEIRVRYEWIDNTDFGSGPQDNGGYLLTRYLPYASLTIPGLPGGWDFLAFGQLVIASNDYDQRGAGPIDEDGIDMLQAFARVRFPLGDGQLSVQGGRQVISFGSERVIGTRYGPNVPLSFDGGIIEWKDTRWDIHVFFLQPVQVAPDPLDNESSGNQQFWGVYSTRRLDNVLSTGFSTGLDAYYLGYYDNDAVYNSGSGTELRHTLGVRLYGDKAIGRGTVDWNYEGIVQFGRFDSNLGTGSIFAWSVGTESGYTFDAPWKPRASLRANIVSGDNDASSPNLQTFNPMFPKGKYFGELTPIGPYNLINLLGAIGLRFTDSLTLTLQGGPYWRYSTQDAVYGVGGNIVRASDGSSNARFIGTQFECVAEWSPRRELSFLVSYSQFVPGTFIEETGPAETIHFVAVEAVFQF</sequence>
<dbReference type="Gene3D" id="2.40.160.100">
    <property type="match status" value="1"/>
</dbReference>
<dbReference type="AlphaFoldDB" id="A0A146GB94"/>
<dbReference type="InParanoid" id="A0A146GB94"/>
<dbReference type="Proteomes" id="UP000076023">
    <property type="component" value="Unassembled WGS sequence"/>
</dbReference>
<protein>
    <submittedName>
        <fullName evidence="2">Alginate export</fullName>
    </submittedName>
</protein>
<name>A0A146GB94_TERSA</name>
<evidence type="ECO:0000313" key="2">
    <source>
        <dbReference type="EMBL" id="GAT34885.1"/>
    </source>
</evidence>
<dbReference type="EMBL" id="BDCO01000002">
    <property type="protein sequence ID" value="GAT34885.1"/>
    <property type="molecule type" value="Genomic_DNA"/>
</dbReference>
<organism evidence="2 3">
    <name type="scientific">Terrimicrobium sacchariphilum</name>
    <dbReference type="NCBI Taxonomy" id="690879"/>
    <lineage>
        <taxon>Bacteria</taxon>
        <taxon>Pseudomonadati</taxon>
        <taxon>Verrucomicrobiota</taxon>
        <taxon>Terrimicrobiia</taxon>
        <taxon>Terrimicrobiales</taxon>
        <taxon>Terrimicrobiaceae</taxon>
        <taxon>Terrimicrobium</taxon>
    </lineage>
</organism>
<dbReference type="InterPro" id="IPR025388">
    <property type="entry name" value="Alginate_export_dom"/>
</dbReference>
<dbReference type="InterPro" id="IPR053728">
    <property type="entry name" value="Alginate_Permeability_Chnl"/>
</dbReference>
<evidence type="ECO:0000313" key="3">
    <source>
        <dbReference type="Proteomes" id="UP000076023"/>
    </source>
</evidence>
<accession>A0A146GB94</accession>
<reference evidence="3" key="1">
    <citation type="journal article" date="2017" name="Genome Announc.">
        <title>Draft Genome Sequence of Terrimicrobium sacchariphilum NM-5T, a Facultative Anaerobic Soil Bacterium of the Class Spartobacteria.</title>
        <authorList>
            <person name="Qiu Y.L."/>
            <person name="Tourlousse D.M."/>
            <person name="Matsuura N."/>
            <person name="Ohashi A."/>
            <person name="Sekiguchi Y."/>
        </authorList>
    </citation>
    <scope>NUCLEOTIDE SEQUENCE [LARGE SCALE GENOMIC DNA]</scope>
    <source>
        <strain evidence="3">NM-5</strain>
    </source>
</reference>
<dbReference type="RefSeq" id="WP_084400566.1">
    <property type="nucleotide sequence ID" value="NZ_BDCO01000002.1"/>
</dbReference>
<evidence type="ECO:0000259" key="1">
    <source>
        <dbReference type="Pfam" id="PF13372"/>
    </source>
</evidence>